<keyword evidence="3" id="KW-1185">Reference proteome</keyword>
<gene>
    <name evidence="2" type="ORF">GTW23_19170</name>
</gene>
<keyword evidence="1" id="KW-1133">Transmembrane helix</keyword>
<evidence type="ECO:0000313" key="3">
    <source>
        <dbReference type="Proteomes" id="UP001320715"/>
    </source>
</evidence>
<evidence type="ECO:0008006" key="4">
    <source>
        <dbReference type="Google" id="ProtNLM"/>
    </source>
</evidence>
<evidence type="ECO:0000256" key="1">
    <source>
        <dbReference type="SAM" id="Phobius"/>
    </source>
</evidence>
<evidence type="ECO:0000313" key="2">
    <source>
        <dbReference type="EMBL" id="MCO6410306.1"/>
    </source>
</evidence>
<sequence>MSPAFPLTSLASAYAGAKARQIRRDAILYGFIGLMALVVCLALFGAFAVFVAQSHDILTGLLASAGLAVVLALFALGIRSLLRRRSRRRMATTMATSATALSLTTASGLISRNKTAAILTGIVLGAVAGSMVRSERS</sequence>
<accession>A0ABT1CVS5</accession>
<dbReference type="Proteomes" id="UP001320715">
    <property type="component" value="Unassembled WGS sequence"/>
</dbReference>
<reference evidence="2 3" key="1">
    <citation type="submission" date="2020-01" db="EMBL/GenBank/DDBJ databases">
        <title>Genomes of bacteria type strains.</title>
        <authorList>
            <person name="Chen J."/>
            <person name="Zhu S."/>
            <person name="Yang J."/>
        </authorList>
    </citation>
    <scope>NUCLEOTIDE SEQUENCE [LARGE SCALE GENOMIC DNA]</scope>
    <source>
        <strain evidence="2 3">DSM 16655</strain>
    </source>
</reference>
<dbReference type="EMBL" id="JAAAML010000003">
    <property type="protein sequence ID" value="MCO6410306.1"/>
    <property type="molecule type" value="Genomic_DNA"/>
</dbReference>
<name>A0ABT1CVS5_9HYPH</name>
<keyword evidence="1" id="KW-0472">Membrane</keyword>
<feature type="transmembrane region" description="Helical" evidence="1">
    <location>
        <begin position="26"/>
        <end position="51"/>
    </location>
</feature>
<comment type="caution">
    <text evidence="2">The sequence shown here is derived from an EMBL/GenBank/DDBJ whole genome shotgun (WGS) entry which is preliminary data.</text>
</comment>
<keyword evidence="1" id="KW-0812">Transmembrane</keyword>
<proteinExistence type="predicted"/>
<dbReference type="RefSeq" id="WP_252916925.1">
    <property type="nucleotide sequence ID" value="NZ_JAAAML010000003.1"/>
</dbReference>
<protein>
    <recommendedName>
        <fullName evidence="4">TIGR04086 family membrane protein</fullName>
    </recommendedName>
</protein>
<organism evidence="2 3">
    <name type="scientific">Hoeflea alexandrii</name>
    <dbReference type="NCBI Taxonomy" id="288436"/>
    <lineage>
        <taxon>Bacteria</taxon>
        <taxon>Pseudomonadati</taxon>
        <taxon>Pseudomonadota</taxon>
        <taxon>Alphaproteobacteria</taxon>
        <taxon>Hyphomicrobiales</taxon>
        <taxon>Rhizobiaceae</taxon>
        <taxon>Hoeflea</taxon>
    </lineage>
</organism>
<feature type="transmembrane region" description="Helical" evidence="1">
    <location>
        <begin position="57"/>
        <end position="78"/>
    </location>
</feature>